<sequence>MATHATMPVRRRTRPTTPAHHGRTALSWAMPLVLGVILGFWAFFIKRDGGTTTDGQIWLGVISGVAFAALCYALVRVRWSLPRELRAAAYGVLTGGAIGFLYSLHGNSVLASGLLGLVLAAGMTCTMFYAYYTRED</sequence>
<keyword evidence="2" id="KW-1133">Transmembrane helix</keyword>
<feature type="transmembrane region" description="Helical" evidence="2">
    <location>
        <begin position="110"/>
        <end position="132"/>
    </location>
</feature>
<dbReference type="KEGG" id="sfa:Sfla_3271"/>
<evidence type="ECO:0000313" key="4">
    <source>
        <dbReference type="Proteomes" id="UP000002066"/>
    </source>
</evidence>
<organism evidence="3 4">
    <name type="scientific">Streptomyces pratensis (strain ATCC 33331 / IAF-45CD)</name>
    <dbReference type="NCBI Taxonomy" id="591167"/>
    <lineage>
        <taxon>Bacteria</taxon>
        <taxon>Bacillati</taxon>
        <taxon>Actinomycetota</taxon>
        <taxon>Actinomycetes</taxon>
        <taxon>Kitasatosporales</taxon>
        <taxon>Streptomycetaceae</taxon>
        <taxon>Streptomyces</taxon>
    </lineage>
</organism>
<dbReference type="OrthoDB" id="4325203at2"/>
<feature type="transmembrane region" description="Helical" evidence="2">
    <location>
        <begin position="57"/>
        <end position="75"/>
    </location>
</feature>
<dbReference type="EMBL" id="CP002475">
    <property type="protein sequence ID" value="ADW04692.1"/>
    <property type="molecule type" value="Genomic_DNA"/>
</dbReference>
<evidence type="ECO:0000256" key="1">
    <source>
        <dbReference type="SAM" id="MobiDB-lite"/>
    </source>
</evidence>
<dbReference type="Proteomes" id="UP000002066">
    <property type="component" value="Chromosome"/>
</dbReference>
<proteinExistence type="predicted"/>
<feature type="transmembrane region" description="Helical" evidence="2">
    <location>
        <begin position="87"/>
        <end position="104"/>
    </location>
</feature>
<name>A0A8D4BC62_STRFA</name>
<keyword evidence="2" id="KW-0472">Membrane</keyword>
<keyword evidence="2" id="KW-0812">Transmembrane</keyword>
<protein>
    <submittedName>
        <fullName evidence="3">Uncharacterized protein</fullName>
    </submittedName>
</protein>
<evidence type="ECO:0000313" key="3">
    <source>
        <dbReference type="EMBL" id="ADW04692.1"/>
    </source>
</evidence>
<feature type="transmembrane region" description="Helical" evidence="2">
    <location>
        <begin position="21"/>
        <end position="45"/>
    </location>
</feature>
<gene>
    <name evidence="3" type="ordered locus">Sfla_3271</name>
</gene>
<dbReference type="AlphaFoldDB" id="A0A8D4BC62"/>
<accession>A0A8D4BC62</accession>
<evidence type="ECO:0000256" key="2">
    <source>
        <dbReference type="SAM" id="Phobius"/>
    </source>
</evidence>
<reference evidence="3 4" key="1">
    <citation type="submission" date="2011-01" db="EMBL/GenBank/DDBJ databases">
        <title>Complete sequence of chromosome of Streptomyces flavogriseus ATCC 33331.</title>
        <authorList>
            <consortium name="US DOE Joint Genome Institute"/>
            <person name="Lucas S."/>
            <person name="Copeland A."/>
            <person name="Lapidus A."/>
            <person name="Cheng J.-F."/>
            <person name="Goodwin L."/>
            <person name="Pitluck S."/>
            <person name="Davenport K."/>
            <person name="Detter J.C."/>
            <person name="Han C."/>
            <person name="Tapia R."/>
            <person name="Land M."/>
            <person name="Hauser L."/>
            <person name="Kyrpides N."/>
            <person name="Ivanova N."/>
            <person name="Ovchinnikova G."/>
            <person name="Pagani I."/>
            <person name="Brumm P."/>
            <person name="Mead D."/>
            <person name="Woyke T."/>
        </authorList>
    </citation>
    <scope>NUCLEOTIDE SEQUENCE [LARGE SCALE GENOMIC DNA]</scope>
    <source>
        <strain evidence="4">ATCC 33331 / IAF-45CD</strain>
    </source>
</reference>
<feature type="region of interest" description="Disordered" evidence="1">
    <location>
        <begin position="1"/>
        <end position="21"/>
    </location>
</feature>